<dbReference type="Gene3D" id="3.40.1170.60">
    <property type="match status" value="1"/>
</dbReference>
<name>A0A2P2E8J4_9PROT</name>
<feature type="binding site" evidence="17">
    <location>
        <position position="145"/>
    </location>
    <ligand>
        <name>Mg(2+)</name>
        <dbReference type="ChEBI" id="CHEBI:18420"/>
    </ligand>
</feature>
<protein>
    <recommendedName>
        <fullName evidence="17">DNA polymerase IV</fullName>
        <shortName evidence="17">Pol IV</shortName>
        <ecNumber evidence="17">2.7.7.7</ecNumber>
    </recommendedName>
</protein>
<keyword evidence="11 17" id="KW-0460">Magnesium</keyword>
<dbReference type="GO" id="GO:0003887">
    <property type="term" value="F:DNA-directed DNA polymerase activity"/>
    <property type="evidence" value="ECO:0007669"/>
    <property type="project" value="UniProtKB-UniRule"/>
</dbReference>
<comment type="subcellular location">
    <subcellularLocation>
        <location evidence="1 17">Cytoplasm</location>
    </subcellularLocation>
</comment>
<dbReference type="NCBIfam" id="NF002677">
    <property type="entry name" value="PRK02406.1"/>
    <property type="match status" value="1"/>
</dbReference>
<dbReference type="InterPro" id="IPR043128">
    <property type="entry name" value="Rev_trsase/Diguanyl_cyclase"/>
</dbReference>
<evidence type="ECO:0000313" key="19">
    <source>
        <dbReference type="EMBL" id="GBF57361.1"/>
    </source>
</evidence>
<keyword evidence="7 17" id="KW-0548">Nucleotidyltransferase</keyword>
<evidence type="ECO:0000256" key="15">
    <source>
        <dbReference type="ARBA" id="ARBA00025589"/>
    </source>
</evidence>
<dbReference type="Pfam" id="PF11799">
    <property type="entry name" value="IMS_C"/>
    <property type="match status" value="1"/>
</dbReference>
<evidence type="ECO:0000256" key="4">
    <source>
        <dbReference type="ARBA" id="ARBA00022457"/>
    </source>
</evidence>
<dbReference type="RefSeq" id="WP_108984208.1">
    <property type="nucleotide sequence ID" value="NZ_BFBR01000002.1"/>
</dbReference>
<feature type="domain" description="UmuC" evidence="18">
    <location>
        <begin position="48"/>
        <end position="228"/>
    </location>
</feature>
<evidence type="ECO:0000256" key="13">
    <source>
        <dbReference type="ARBA" id="ARBA00023125"/>
    </source>
</evidence>
<feature type="binding site" evidence="17">
    <location>
        <position position="52"/>
    </location>
    <ligand>
        <name>Mg(2+)</name>
        <dbReference type="ChEBI" id="CHEBI:18420"/>
    </ligand>
</feature>
<keyword evidence="8 17" id="KW-0235">DNA replication</keyword>
<dbReference type="PROSITE" id="PS50173">
    <property type="entry name" value="UMUC"/>
    <property type="match status" value="1"/>
</dbReference>
<dbReference type="Proteomes" id="UP000245086">
    <property type="component" value="Unassembled WGS sequence"/>
</dbReference>
<dbReference type="FunFam" id="3.40.1170.60:FF:000001">
    <property type="entry name" value="DNA polymerase IV"/>
    <property type="match status" value="1"/>
</dbReference>
<reference evidence="19 20" key="1">
    <citation type="journal article" date="2018" name="Genome Announc.">
        <title>Draft Genome Sequence of "Candidatus Phycosocius bacilliformis," an Alphaproteobacterial Ectosymbiont of the Hydrocarbon-Producing Green Alga Botryococcus braunii.</title>
        <authorList>
            <person name="Tanabe Y."/>
            <person name="Yamaguchi H."/>
            <person name="Watanabe M.M."/>
        </authorList>
    </citation>
    <scope>NUCLEOTIDE SEQUENCE [LARGE SCALE GENOMIC DNA]</scope>
    <source>
        <strain evidence="19 20">BOTRYCO-2</strain>
    </source>
</reference>
<dbReference type="PANTHER" id="PTHR11076">
    <property type="entry name" value="DNA REPAIR POLYMERASE UMUC / TRANSFERASE FAMILY MEMBER"/>
    <property type="match status" value="1"/>
</dbReference>
<dbReference type="InterPro" id="IPR022880">
    <property type="entry name" value="DNApol_IV"/>
</dbReference>
<keyword evidence="20" id="KW-1185">Reference proteome</keyword>
<evidence type="ECO:0000256" key="12">
    <source>
        <dbReference type="ARBA" id="ARBA00022932"/>
    </source>
</evidence>
<comment type="subunit">
    <text evidence="3 17">Monomer.</text>
</comment>
<dbReference type="Pfam" id="PF00817">
    <property type="entry name" value="IMS"/>
    <property type="match status" value="1"/>
</dbReference>
<dbReference type="GO" id="GO:0006281">
    <property type="term" value="P:DNA repair"/>
    <property type="evidence" value="ECO:0007669"/>
    <property type="project" value="UniProtKB-UniRule"/>
</dbReference>
<keyword evidence="13 17" id="KW-0238">DNA-binding</keyword>
<dbReference type="Gene3D" id="3.30.1490.100">
    <property type="entry name" value="DNA polymerase, Y-family, little finger domain"/>
    <property type="match status" value="1"/>
</dbReference>
<dbReference type="GO" id="GO:0005829">
    <property type="term" value="C:cytosol"/>
    <property type="evidence" value="ECO:0007669"/>
    <property type="project" value="TreeGrafter"/>
</dbReference>
<evidence type="ECO:0000256" key="11">
    <source>
        <dbReference type="ARBA" id="ARBA00022842"/>
    </source>
</evidence>
<evidence type="ECO:0000256" key="3">
    <source>
        <dbReference type="ARBA" id="ARBA00011245"/>
    </source>
</evidence>
<comment type="catalytic activity">
    <reaction evidence="16 17">
        <text>DNA(n) + a 2'-deoxyribonucleoside 5'-triphosphate = DNA(n+1) + diphosphate</text>
        <dbReference type="Rhea" id="RHEA:22508"/>
        <dbReference type="Rhea" id="RHEA-COMP:17339"/>
        <dbReference type="Rhea" id="RHEA-COMP:17340"/>
        <dbReference type="ChEBI" id="CHEBI:33019"/>
        <dbReference type="ChEBI" id="CHEBI:61560"/>
        <dbReference type="ChEBI" id="CHEBI:173112"/>
        <dbReference type="EC" id="2.7.7.7"/>
    </reaction>
</comment>
<keyword evidence="5 17" id="KW-0963">Cytoplasm</keyword>
<dbReference type="Gene3D" id="3.30.70.270">
    <property type="match status" value="1"/>
</dbReference>
<evidence type="ECO:0000256" key="10">
    <source>
        <dbReference type="ARBA" id="ARBA00022763"/>
    </source>
</evidence>
<organism evidence="19 20">
    <name type="scientific">Candidatus Phycosocius bacilliformis</name>
    <dbReference type="NCBI Taxonomy" id="1445552"/>
    <lineage>
        <taxon>Bacteria</taxon>
        <taxon>Pseudomonadati</taxon>
        <taxon>Pseudomonadota</taxon>
        <taxon>Alphaproteobacteria</taxon>
        <taxon>Caulobacterales</taxon>
        <taxon>Caulobacterales incertae sedis</taxon>
        <taxon>Candidatus Phycosocius</taxon>
    </lineage>
</organism>
<keyword evidence="6 17" id="KW-0808">Transferase</keyword>
<evidence type="ECO:0000256" key="1">
    <source>
        <dbReference type="ARBA" id="ARBA00004496"/>
    </source>
</evidence>
<accession>A0A2P2E8J4</accession>
<dbReference type="GO" id="GO:0009432">
    <property type="term" value="P:SOS response"/>
    <property type="evidence" value="ECO:0007669"/>
    <property type="project" value="TreeGrafter"/>
</dbReference>
<keyword evidence="9 17" id="KW-0479">Metal-binding</keyword>
<evidence type="ECO:0000256" key="7">
    <source>
        <dbReference type="ARBA" id="ARBA00022695"/>
    </source>
</evidence>
<evidence type="ECO:0000313" key="20">
    <source>
        <dbReference type="Proteomes" id="UP000245086"/>
    </source>
</evidence>
<dbReference type="CDD" id="cd03586">
    <property type="entry name" value="PolY_Pol_IV_kappa"/>
    <property type="match status" value="1"/>
</dbReference>
<evidence type="ECO:0000256" key="6">
    <source>
        <dbReference type="ARBA" id="ARBA00022679"/>
    </source>
</evidence>
<dbReference type="GO" id="GO:0003684">
    <property type="term" value="F:damaged DNA binding"/>
    <property type="evidence" value="ECO:0007669"/>
    <property type="project" value="InterPro"/>
</dbReference>
<dbReference type="InterPro" id="IPR001126">
    <property type="entry name" value="UmuC"/>
</dbReference>
<dbReference type="InterPro" id="IPR017961">
    <property type="entry name" value="DNA_pol_Y-fam_little_finger"/>
</dbReference>
<gene>
    <name evidence="17 19" type="primary">dinB</name>
    <name evidence="19" type="ORF">PbB2_01027</name>
</gene>
<dbReference type="GO" id="GO:0006261">
    <property type="term" value="P:DNA-templated DNA replication"/>
    <property type="evidence" value="ECO:0007669"/>
    <property type="project" value="UniProtKB-UniRule"/>
</dbReference>
<dbReference type="NCBIfam" id="NF002751">
    <property type="entry name" value="PRK02794.1"/>
    <property type="match status" value="1"/>
</dbReference>
<evidence type="ECO:0000256" key="14">
    <source>
        <dbReference type="ARBA" id="ARBA00023204"/>
    </source>
</evidence>
<dbReference type="PANTHER" id="PTHR11076:SF33">
    <property type="entry name" value="DNA POLYMERASE KAPPA"/>
    <property type="match status" value="1"/>
</dbReference>
<dbReference type="EMBL" id="BFBR01000002">
    <property type="protein sequence ID" value="GBF57361.1"/>
    <property type="molecule type" value="Genomic_DNA"/>
</dbReference>
<feature type="site" description="Substrate discrimination" evidence="17">
    <location>
        <position position="57"/>
    </location>
</feature>
<evidence type="ECO:0000256" key="16">
    <source>
        <dbReference type="ARBA" id="ARBA00049244"/>
    </source>
</evidence>
<evidence type="ECO:0000256" key="17">
    <source>
        <dbReference type="HAMAP-Rule" id="MF_01113"/>
    </source>
</evidence>
<dbReference type="HAMAP" id="MF_01113">
    <property type="entry name" value="DNApol_IV"/>
    <property type="match status" value="1"/>
</dbReference>
<dbReference type="AlphaFoldDB" id="A0A2P2E8J4"/>
<evidence type="ECO:0000256" key="2">
    <source>
        <dbReference type="ARBA" id="ARBA00010945"/>
    </source>
</evidence>
<dbReference type="Gene3D" id="1.10.150.20">
    <property type="entry name" value="5' to 3' exonuclease, C-terminal subdomain"/>
    <property type="match status" value="1"/>
</dbReference>
<dbReference type="SUPFAM" id="SSF100879">
    <property type="entry name" value="Lesion bypass DNA polymerase (Y-family), little finger domain"/>
    <property type="match status" value="1"/>
</dbReference>
<dbReference type="FunFam" id="3.30.1490.100:FF:000004">
    <property type="entry name" value="DNA polymerase IV"/>
    <property type="match status" value="1"/>
</dbReference>
<keyword evidence="4 17" id="KW-0515">Mutator protein</keyword>
<proteinExistence type="inferred from homology"/>
<dbReference type="InterPro" id="IPR050116">
    <property type="entry name" value="DNA_polymerase-Y"/>
</dbReference>
<keyword evidence="14 17" id="KW-0234">DNA repair</keyword>
<comment type="function">
    <text evidence="15 17">Poorly processive, error-prone DNA polymerase involved in untargeted mutagenesis. Copies undamaged DNA at stalled replication forks, which arise in vivo from mismatched or misaligned primer ends. These misaligned primers can be extended by PolIV. Exhibits no 3'-5' exonuclease (proofreading) activity. May be involved in translesional synthesis, in conjunction with the beta clamp from PolIII.</text>
</comment>
<evidence type="ECO:0000256" key="9">
    <source>
        <dbReference type="ARBA" id="ARBA00022723"/>
    </source>
</evidence>
<dbReference type="InterPro" id="IPR043502">
    <property type="entry name" value="DNA/RNA_pol_sf"/>
</dbReference>
<sequence length="425" mass="46033">MGVNRALPSLCRDCFSHWETQVGPDNGRCQACGGRRVVSHAGLSEFTIAHIDCDAFFAAIHKRDQPELRDKAVIVGGGKRGVVATCCYLARASGVRSAMPMFKALKLCPEAVVIAPQMSLYAKEGKAIRQAMQALTPLVEAVSIDEAYLDLSGTEKMHHGSAAETLARFQSRIEADHGLTVSVGLSCNKFLAKTASDLDKPRGFAILAPEDVPTLIWPRSVGFLHGVGPAFVKALNRDGFQCVGDLAAVGKEDLIRRYGDGGLRLFNMAHGTDTRRVEPETERKSISTETTFHHDLVSREDLEPLLQSLCAKLGAICRGKGHAGRVLTLKLKTAGFQTITRRLTLSEPTATGYVMLDALRPLLLQELKRGPFRLMGVGVSDLGPLEGADQGDLLNQSAPRRAALERALDSVHARFGKAMVRTLRS</sequence>
<keyword evidence="10 17" id="KW-0227">DNA damage</keyword>
<feature type="active site" evidence="17">
    <location>
        <position position="146"/>
    </location>
</feature>
<evidence type="ECO:0000259" key="18">
    <source>
        <dbReference type="PROSITE" id="PS50173"/>
    </source>
</evidence>
<evidence type="ECO:0000256" key="8">
    <source>
        <dbReference type="ARBA" id="ARBA00022705"/>
    </source>
</evidence>
<comment type="cofactor">
    <cofactor evidence="17">
        <name>Mg(2+)</name>
        <dbReference type="ChEBI" id="CHEBI:18420"/>
    </cofactor>
    <text evidence="17">Binds 2 magnesium ions per subunit.</text>
</comment>
<dbReference type="GO" id="GO:0000287">
    <property type="term" value="F:magnesium ion binding"/>
    <property type="evidence" value="ECO:0007669"/>
    <property type="project" value="UniProtKB-UniRule"/>
</dbReference>
<dbReference type="OrthoDB" id="9808813at2"/>
<dbReference type="InterPro" id="IPR036775">
    <property type="entry name" value="DNA_pol_Y-fam_lit_finger_sf"/>
</dbReference>
<evidence type="ECO:0000256" key="5">
    <source>
        <dbReference type="ARBA" id="ARBA00022490"/>
    </source>
</evidence>
<comment type="caution">
    <text evidence="19">The sequence shown here is derived from an EMBL/GenBank/DDBJ whole genome shotgun (WGS) entry which is preliminary data.</text>
</comment>
<dbReference type="EC" id="2.7.7.7" evidence="17"/>
<dbReference type="SUPFAM" id="SSF56672">
    <property type="entry name" value="DNA/RNA polymerases"/>
    <property type="match status" value="1"/>
</dbReference>
<comment type="similarity">
    <text evidence="2 17">Belongs to the DNA polymerase type-Y family.</text>
</comment>
<dbReference type="GO" id="GO:0042276">
    <property type="term" value="P:error-prone translesion synthesis"/>
    <property type="evidence" value="ECO:0007669"/>
    <property type="project" value="TreeGrafter"/>
</dbReference>
<keyword evidence="12 17" id="KW-0239">DNA-directed DNA polymerase</keyword>